<dbReference type="AlphaFoldDB" id="A0A3S5BHW7"/>
<sequence length="97" mass="10559">MPRLRFHNLNNGTNNRIGSEDITSTALLIFCAVVVLIPVTGIATFTWYMPFAFFSGVAVMFCGTVVQSSRVVVAGTAVAAWTVISPLLYLWMSNLTV</sequence>
<gene>
    <name evidence="2" type="ORF">NCTC10254_00177</name>
</gene>
<feature type="transmembrane region" description="Helical" evidence="1">
    <location>
        <begin position="71"/>
        <end position="92"/>
    </location>
</feature>
<keyword evidence="1" id="KW-1133">Transmembrane helix</keyword>
<name>A0A3S5BHW7_9CORY</name>
<comment type="caution">
    <text evidence="2">The sequence shown here is derived from an EMBL/GenBank/DDBJ whole genome shotgun (WGS) entry which is preliminary data.</text>
</comment>
<protein>
    <submittedName>
        <fullName evidence="2">Uncharacterized protein</fullName>
    </submittedName>
</protein>
<proteinExistence type="predicted"/>
<keyword evidence="1" id="KW-0472">Membrane</keyword>
<evidence type="ECO:0000256" key="1">
    <source>
        <dbReference type="SAM" id="Phobius"/>
    </source>
</evidence>
<organism evidence="2 3">
    <name type="scientific">Corynebacterium matruchotii</name>
    <dbReference type="NCBI Taxonomy" id="43768"/>
    <lineage>
        <taxon>Bacteria</taxon>
        <taxon>Bacillati</taxon>
        <taxon>Actinomycetota</taxon>
        <taxon>Actinomycetes</taxon>
        <taxon>Mycobacteriales</taxon>
        <taxon>Corynebacteriaceae</taxon>
        <taxon>Corynebacterium</taxon>
    </lineage>
</organism>
<dbReference type="GeneID" id="84573361"/>
<dbReference type="Proteomes" id="UP000249886">
    <property type="component" value="Unassembled WGS sequence"/>
</dbReference>
<feature type="transmembrane region" description="Helical" evidence="1">
    <location>
        <begin position="21"/>
        <end position="41"/>
    </location>
</feature>
<dbReference type="EMBL" id="UARK01000001">
    <property type="protein sequence ID" value="SPW23815.1"/>
    <property type="molecule type" value="Genomic_DNA"/>
</dbReference>
<evidence type="ECO:0000313" key="2">
    <source>
        <dbReference type="EMBL" id="SPW23815.1"/>
    </source>
</evidence>
<dbReference type="RefSeq" id="WP_005520192.1">
    <property type="nucleotide sequence ID" value="NZ_CAJPQJ010000016.1"/>
</dbReference>
<keyword evidence="1" id="KW-0812">Transmembrane</keyword>
<evidence type="ECO:0000313" key="3">
    <source>
        <dbReference type="Proteomes" id="UP000249886"/>
    </source>
</evidence>
<reference evidence="2 3" key="1">
    <citation type="submission" date="2018-06" db="EMBL/GenBank/DDBJ databases">
        <authorList>
            <consortium name="Pathogen Informatics"/>
            <person name="Doyle S."/>
        </authorList>
    </citation>
    <scope>NUCLEOTIDE SEQUENCE [LARGE SCALE GENOMIC DNA]</scope>
    <source>
        <strain evidence="2 3">NCTC10254</strain>
    </source>
</reference>
<accession>A0A3S5BHW7</accession>
<feature type="transmembrane region" description="Helical" evidence="1">
    <location>
        <begin position="47"/>
        <end position="66"/>
    </location>
</feature>